<comment type="subcellular location">
    <subcellularLocation>
        <location evidence="2">Chromosome</location>
        <location evidence="2">Centromere</location>
    </subcellularLocation>
    <subcellularLocation>
        <location evidence="1">Nucleus</location>
    </subcellularLocation>
</comment>
<name>A0A8C6SA41_9GOBI</name>
<protein>
    <recommendedName>
        <fullName evidence="3">Centromere protein M</fullName>
    </recommendedName>
</protein>
<evidence type="ECO:0000256" key="1">
    <source>
        <dbReference type="ARBA" id="ARBA00004123"/>
    </source>
</evidence>
<evidence type="ECO:0000256" key="4">
    <source>
        <dbReference type="ARBA" id="ARBA00022454"/>
    </source>
</evidence>
<keyword evidence="5" id="KW-0539">Nucleus</keyword>
<dbReference type="Pfam" id="PF11111">
    <property type="entry name" value="CENP-M"/>
    <property type="match status" value="1"/>
</dbReference>
<dbReference type="InterPro" id="IPR020987">
    <property type="entry name" value="Centromere_Cenp-M"/>
</dbReference>
<keyword evidence="8" id="KW-1185">Reference proteome</keyword>
<dbReference type="PANTHER" id="PTHR34436:SF1">
    <property type="entry name" value="CENTROMERE PROTEIN M"/>
    <property type="match status" value="1"/>
</dbReference>
<evidence type="ECO:0000256" key="6">
    <source>
        <dbReference type="ARBA" id="ARBA00023328"/>
    </source>
</evidence>
<keyword evidence="4" id="KW-0158">Chromosome</keyword>
<evidence type="ECO:0000256" key="5">
    <source>
        <dbReference type="ARBA" id="ARBA00023242"/>
    </source>
</evidence>
<dbReference type="InterPro" id="IPR027417">
    <property type="entry name" value="P-loop_NTPase"/>
</dbReference>
<reference evidence="7" key="2">
    <citation type="submission" date="2025-09" db="UniProtKB">
        <authorList>
            <consortium name="Ensembl"/>
        </authorList>
    </citation>
    <scope>IDENTIFICATION</scope>
</reference>
<proteinExistence type="predicted"/>
<evidence type="ECO:0000313" key="7">
    <source>
        <dbReference type="Ensembl" id="ENSNMLP00000003101.1"/>
    </source>
</evidence>
<keyword evidence="6" id="KW-0137">Centromere</keyword>
<evidence type="ECO:0000256" key="3">
    <source>
        <dbReference type="ARBA" id="ARBA00016382"/>
    </source>
</evidence>
<dbReference type="PANTHER" id="PTHR34436">
    <property type="entry name" value="CENTROMERE PROTEIN M"/>
    <property type="match status" value="1"/>
</dbReference>
<dbReference type="AlphaFoldDB" id="A0A8C6SA41"/>
<dbReference type="GO" id="GO:0000775">
    <property type="term" value="C:chromosome, centromeric region"/>
    <property type="evidence" value="ECO:0007669"/>
    <property type="project" value="UniProtKB-SubCell"/>
</dbReference>
<accession>A0A8C6SA41</accession>
<dbReference type="Proteomes" id="UP000694523">
    <property type="component" value="Unplaced"/>
</dbReference>
<reference evidence="7" key="1">
    <citation type="submission" date="2025-08" db="UniProtKB">
        <authorList>
            <consortium name="Ensembl"/>
        </authorList>
    </citation>
    <scope>IDENTIFICATION</scope>
</reference>
<dbReference type="Gene3D" id="3.40.50.300">
    <property type="entry name" value="P-loop containing nucleotide triphosphate hydrolases"/>
    <property type="match status" value="1"/>
</dbReference>
<evidence type="ECO:0000256" key="2">
    <source>
        <dbReference type="ARBA" id="ARBA00004584"/>
    </source>
</evidence>
<evidence type="ECO:0000313" key="8">
    <source>
        <dbReference type="Proteomes" id="UP000694523"/>
    </source>
</evidence>
<sequence length="156" mass="17588">TIKDDRNIISNHTQMNLPLPIENEESRPRLDLIVFIINLTSELSLQSAEASLKYLDPGYFLEKSASCAPRRCSKLAASLQSPLLFAEDQVCANLLDNIIVVVDFYFSQMHYYVRPTQTFSFLKSPHGVANATERLLTILKVSAGLVPWRRLCTCPT</sequence>
<organism evidence="7 8">
    <name type="scientific">Neogobius melanostomus</name>
    <name type="common">round goby</name>
    <dbReference type="NCBI Taxonomy" id="47308"/>
    <lineage>
        <taxon>Eukaryota</taxon>
        <taxon>Metazoa</taxon>
        <taxon>Chordata</taxon>
        <taxon>Craniata</taxon>
        <taxon>Vertebrata</taxon>
        <taxon>Euteleostomi</taxon>
        <taxon>Actinopterygii</taxon>
        <taxon>Neopterygii</taxon>
        <taxon>Teleostei</taxon>
        <taxon>Neoteleostei</taxon>
        <taxon>Acanthomorphata</taxon>
        <taxon>Gobiaria</taxon>
        <taxon>Gobiiformes</taxon>
        <taxon>Gobioidei</taxon>
        <taxon>Gobiidae</taxon>
        <taxon>Benthophilinae</taxon>
        <taxon>Neogobiini</taxon>
        <taxon>Neogobius</taxon>
    </lineage>
</organism>
<dbReference type="Ensembl" id="ENSNMLT00000003565.1">
    <property type="protein sequence ID" value="ENSNMLP00000003101.1"/>
    <property type="gene ID" value="ENSNMLG00000002267.1"/>
</dbReference>
<dbReference type="GO" id="GO:0005634">
    <property type="term" value="C:nucleus"/>
    <property type="evidence" value="ECO:0007669"/>
    <property type="project" value="UniProtKB-SubCell"/>
</dbReference>